<dbReference type="RefSeq" id="WP_344406915.1">
    <property type="nucleotide sequence ID" value="NZ_BAAASG010000033.1"/>
</dbReference>
<dbReference type="Proteomes" id="UP001501777">
    <property type="component" value="Unassembled WGS sequence"/>
</dbReference>
<keyword evidence="1" id="KW-0812">Transmembrane</keyword>
<feature type="transmembrane region" description="Helical" evidence="1">
    <location>
        <begin position="24"/>
        <end position="43"/>
    </location>
</feature>
<comment type="caution">
    <text evidence="2">The sequence shown here is derived from an EMBL/GenBank/DDBJ whole genome shotgun (WGS) entry which is preliminary data.</text>
</comment>
<evidence type="ECO:0000313" key="2">
    <source>
        <dbReference type="EMBL" id="GAA2523199.1"/>
    </source>
</evidence>
<organism evidence="2 3">
    <name type="scientific">Streptomyces longisporus</name>
    <dbReference type="NCBI Taxonomy" id="1948"/>
    <lineage>
        <taxon>Bacteria</taxon>
        <taxon>Bacillati</taxon>
        <taxon>Actinomycetota</taxon>
        <taxon>Actinomycetes</taxon>
        <taxon>Kitasatosporales</taxon>
        <taxon>Streptomycetaceae</taxon>
        <taxon>Streptomyces</taxon>
    </lineage>
</organism>
<evidence type="ECO:0000313" key="3">
    <source>
        <dbReference type="Proteomes" id="UP001501777"/>
    </source>
</evidence>
<sequence>MQTVTLAADWITIGTGLGTDIKTLIFKVFIPVLCGIFILVVGLKTRAPGPTLMAVIFAGVVLGLSLSINTIGKSTSDTINEYNNGGGGKVVQGDQ</sequence>
<keyword evidence="1" id="KW-1133">Transmembrane helix</keyword>
<evidence type="ECO:0000256" key="1">
    <source>
        <dbReference type="SAM" id="Phobius"/>
    </source>
</evidence>
<reference evidence="3" key="1">
    <citation type="journal article" date="2019" name="Int. J. Syst. Evol. Microbiol.">
        <title>The Global Catalogue of Microorganisms (GCM) 10K type strain sequencing project: providing services to taxonomists for standard genome sequencing and annotation.</title>
        <authorList>
            <consortium name="The Broad Institute Genomics Platform"/>
            <consortium name="The Broad Institute Genome Sequencing Center for Infectious Disease"/>
            <person name="Wu L."/>
            <person name="Ma J."/>
        </authorList>
    </citation>
    <scope>NUCLEOTIDE SEQUENCE [LARGE SCALE GENOMIC DNA]</scope>
    <source>
        <strain evidence="3">JCM 4395</strain>
    </source>
</reference>
<name>A0ABP6ATS5_STRLO</name>
<keyword evidence="1" id="KW-0472">Membrane</keyword>
<feature type="transmembrane region" description="Helical" evidence="1">
    <location>
        <begin position="50"/>
        <end position="68"/>
    </location>
</feature>
<proteinExistence type="predicted"/>
<keyword evidence="3" id="KW-1185">Reference proteome</keyword>
<gene>
    <name evidence="2" type="ORF">GCM10010276_87910</name>
</gene>
<accession>A0ABP6ATS5</accession>
<protein>
    <submittedName>
        <fullName evidence="2">Uncharacterized protein</fullName>
    </submittedName>
</protein>
<dbReference type="EMBL" id="BAAASG010000033">
    <property type="protein sequence ID" value="GAA2523199.1"/>
    <property type="molecule type" value="Genomic_DNA"/>
</dbReference>